<feature type="domain" description="EamA" evidence="7">
    <location>
        <begin position="28"/>
        <end position="161"/>
    </location>
</feature>
<feature type="transmembrane region" description="Helical" evidence="6">
    <location>
        <begin position="143"/>
        <end position="168"/>
    </location>
</feature>
<feature type="transmembrane region" description="Helical" evidence="6">
    <location>
        <begin position="46"/>
        <end position="66"/>
    </location>
</feature>
<evidence type="ECO:0000313" key="8">
    <source>
        <dbReference type="EMBL" id="KAJ4836568.1"/>
    </source>
</evidence>
<evidence type="ECO:0000256" key="6">
    <source>
        <dbReference type="RuleBase" id="RU363077"/>
    </source>
</evidence>
<dbReference type="AlphaFoldDB" id="A0A9Q0FRQ7"/>
<dbReference type="SUPFAM" id="SSF103481">
    <property type="entry name" value="Multidrug resistance efflux transporter EmrE"/>
    <property type="match status" value="1"/>
</dbReference>
<evidence type="ECO:0000256" key="3">
    <source>
        <dbReference type="ARBA" id="ARBA00022692"/>
    </source>
</evidence>
<evidence type="ECO:0000313" key="9">
    <source>
        <dbReference type="Proteomes" id="UP001141552"/>
    </source>
</evidence>
<accession>A0A9Q0FRQ7</accession>
<dbReference type="EMBL" id="JAKUCV010004076">
    <property type="protein sequence ID" value="KAJ4836568.1"/>
    <property type="molecule type" value="Genomic_DNA"/>
</dbReference>
<reference evidence="8" key="1">
    <citation type="submission" date="2022-02" db="EMBL/GenBank/DDBJ databases">
        <authorList>
            <person name="Henning P.M."/>
            <person name="McCubbin A.G."/>
            <person name="Shore J.S."/>
        </authorList>
    </citation>
    <scope>NUCLEOTIDE SEQUENCE</scope>
    <source>
        <strain evidence="8">F60SS</strain>
        <tissue evidence="8">Leaves</tissue>
    </source>
</reference>
<feature type="transmembrane region" description="Helical" evidence="6">
    <location>
        <begin position="12"/>
        <end position="34"/>
    </location>
</feature>
<keyword evidence="4 6" id="KW-1133">Transmembrane helix</keyword>
<evidence type="ECO:0000256" key="2">
    <source>
        <dbReference type="ARBA" id="ARBA00007635"/>
    </source>
</evidence>
<comment type="similarity">
    <text evidence="2 6">Belongs to the drug/metabolite transporter (DMT) superfamily. Plant drug/metabolite exporter (P-DME) (TC 2.A.7.4) family.</text>
</comment>
<proteinExistence type="inferred from homology"/>
<dbReference type="InterPro" id="IPR030184">
    <property type="entry name" value="WAT1-related"/>
</dbReference>
<dbReference type="Pfam" id="PF00892">
    <property type="entry name" value="EamA"/>
    <property type="match status" value="1"/>
</dbReference>
<feature type="transmembrane region" description="Helical" evidence="6">
    <location>
        <begin position="78"/>
        <end position="97"/>
    </location>
</feature>
<evidence type="ECO:0000256" key="4">
    <source>
        <dbReference type="ARBA" id="ARBA00022989"/>
    </source>
</evidence>
<dbReference type="GO" id="GO:0022857">
    <property type="term" value="F:transmembrane transporter activity"/>
    <property type="evidence" value="ECO:0007669"/>
    <property type="project" value="InterPro"/>
</dbReference>
<keyword evidence="9" id="KW-1185">Reference proteome</keyword>
<keyword evidence="5 6" id="KW-0472">Membrane</keyword>
<feature type="transmembrane region" description="Helical" evidence="6">
    <location>
        <begin position="260"/>
        <end position="281"/>
    </location>
</feature>
<reference evidence="8" key="2">
    <citation type="journal article" date="2023" name="Plants (Basel)">
        <title>Annotation of the Turnera subulata (Passifloraceae) Draft Genome Reveals the S-Locus Evolved after the Divergence of Turneroideae from Passifloroideae in a Stepwise Manner.</title>
        <authorList>
            <person name="Henning P.M."/>
            <person name="Roalson E.H."/>
            <person name="Mir W."/>
            <person name="McCubbin A.G."/>
            <person name="Shore J.S."/>
        </authorList>
    </citation>
    <scope>NUCLEOTIDE SEQUENCE</scope>
    <source>
        <strain evidence="8">F60SS</strain>
    </source>
</reference>
<feature type="transmembrane region" description="Helical" evidence="6">
    <location>
        <begin position="228"/>
        <end position="248"/>
    </location>
</feature>
<comment type="subcellular location">
    <subcellularLocation>
        <location evidence="1 6">Membrane</location>
        <topology evidence="1 6">Multi-pass membrane protein</topology>
    </subcellularLocation>
</comment>
<evidence type="ECO:0000256" key="1">
    <source>
        <dbReference type="ARBA" id="ARBA00004141"/>
    </source>
</evidence>
<comment type="caution">
    <text evidence="8">The sequence shown here is derived from an EMBL/GenBank/DDBJ whole genome shotgun (WGS) entry which is preliminary data.</text>
</comment>
<keyword evidence="3 6" id="KW-0812">Transmembrane</keyword>
<dbReference type="InterPro" id="IPR037185">
    <property type="entry name" value="EmrE-like"/>
</dbReference>
<name>A0A9Q0FRQ7_9ROSI</name>
<protein>
    <recommendedName>
        <fullName evidence="6">WAT1-related protein</fullName>
    </recommendedName>
</protein>
<feature type="transmembrane region" description="Helical" evidence="6">
    <location>
        <begin position="196"/>
        <end position="216"/>
    </location>
</feature>
<gene>
    <name evidence="8" type="ORF">Tsubulata_047681</name>
</gene>
<dbReference type="InterPro" id="IPR000620">
    <property type="entry name" value="EamA_dom"/>
</dbReference>
<feature type="transmembrane region" description="Helical" evidence="6">
    <location>
        <begin position="302"/>
        <end position="333"/>
    </location>
</feature>
<dbReference type="OrthoDB" id="1733956at2759"/>
<sequence>MRDQMMGVSSKVEEVAPFIGMVIMEGCTIALTILAKTIMTGGMSPFVFVVYTNALGTLILLPYSFLFHMKERTEQSLFTWPLLTRIFFLGLTGIALSQNLAFVGLSYSSPIVVCAMGLLIPGFSFLLSILLRKTKLDWRSTSFQFKVLGTSMSLMGAIVVLACKGPYIRSSSPSSSLLSRLHKQQLFVFYRRPDSWFLGCILLASSFLCVSIWNIIQLGTVKHYPQVMKIASFYSLAGTIQCAMFSFIVETDLSAWKLKLNMDLLVIVMTAIFGSVIRSSVQIMCTRMKGPFYVPMFQPFRIFWAAFFGVGFFVNGLHYGSLIGAIICGMGYYTVMWGQLVEDEKWRDIVNSPDEKEPLLQEDSQV</sequence>
<dbReference type="Proteomes" id="UP001141552">
    <property type="component" value="Unassembled WGS sequence"/>
</dbReference>
<dbReference type="GO" id="GO:0016020">
    <property type="term" value="C:membrane"/>
    <property type="evidence" value="ECO:0007669"/>
    <property type="project" value="UniProtKB-SubCell"/>
</dbReference>
<feature type="transmembrane region" description="Helical" evidence="6">
    <location>
        <begin position="109"/>
        <end position="131"/>
    </location>
</feature>
<dbReference type="PANTHER" id="PTHR31218">
    <property type="entry name" value="WAT1-RELATED PROTEIN"/>
    <property type="match status" value="1"/>
</dbReference>
<organism evidence="8 9">
    <name type="scientific">Turnera subulata</name>
    <dbReference type="NCBI Taxonomy" id="218843"/>
    <lineage>
        <taxon>Eukaryota</taxon>
        <taxon>Viridiplantae</taxon>
        <taxon>Streptophyta</taxon>
        <taxon>Embryophyta</taxon>
        <taxon>Tracheophyta</taxon>
        <taxon>Spermatophyta</taxon>
        <taxon>Magnoliopsida</taxon>
        <taxon>eudicotyledons</taxon>
        <taxon>Gunneridae</taxon>
        <taxon>Pentapetalae</taxon>
        <taxon>rosids</taxon>
        <taxon>fabids</taxon>
        <taxon>Malpighiales</taxon>
        <taxon>Passifloraceae</taxon>
        <taxon>Turnera</taxon>
    </lineage>
</organism>
<evidence type="ECO:0000259" key="7">
    <source>
        <dbReference type="Pfam" id="PF00892"/>
    </source>
</evidence>
<evidence type="ECO:0000256" key="5">
    <source>
        <dbReference type="ARBA" id="ARBA00023136"/>
    </source>
</evidence>